<dbReference type="Gene3D" id="3.40.109.10">
    <property type="entry name" value="NADH Oxidase"/>
    <property type="match status" value="1"/>
</dbReference>
<keyword evidence="4" id="KW-0288">FMN</keyword>
<evidence type="ECO:0000256" key="4">
    <source>
        <dbReference type="ARBA" id="ARBA00022643"/>
    </source>
</evidence>
<evidence type="ECO:0000256" key="2">
    <source>
        <dbReference type="ARBA" id="ARBA00007118"/>
    </source>
</evidence>
<feature type="domain" description="Putative nitroreductase TM1586" evidence="6">
    <location>
        <begin position="8"/>
        <end position="213"/>
    </location>
</feature>
<dbReference type="RefSeq" id="WP_207732834.1">
    <property type="nucleotide sequence ID" value="NZ_JAKVPQ010000002.1"/>
</dbReference>
<dbReference type="SUPFAM" id="SSF55469">
    <property type="entry name" value="FMN-dependent nitroreductase-like"/>
    <property type="match status" value="1"/>
</dbReference>
<keyword evidence="3" id="KW-0285">Flavoprotein</keyword>
<evidence type="ECO:0000259" key="6">
    <source>
        <dbReference type="Pfam" id="PF14512"/>
    </source>
</evidence>
<gene>
    <name evidence="7" type="ORF">LQE99_02845</name>
</gene>
<comment type="caution">
    <text evidence="7">The sequence shown here is derived from an EMBL/GenBank/DDBJ whole genome shotgun (WGS) entry which is preliminary data.</text>
</comment>
<dbReference type="Pfam" id="PF14512">
    <property type="entry name" value="TM1586_NiRdase"/>
    <property type="match status" value="1"/>
</dbReference>
<reference evidence="7 8" key="1">
    <citation type="submission" date="2022-02" db="EMBL/GenBank/DDBJ databases">
        <title>Genome of Erysipelotrichaceae sp. nov. NSJ-176 isolated from human feces.</title>
        <authorList>
            <person name="Abdugheni R."/>
        </authorList>
    </citation>
    <scope>NUCLEOTIDE SEQUENCE [LARGE SCALE GENOMIC DNA]</scope>
    <source>
        <strain evidence="7 8">NSJ-176</strain>
    </source>
</reference>
<evidence type="ECO:0000313" key="7">
    <source>
        <dbReference type="EMBL" id="MCH4284067.1"/>
    </source>
</evidence>
<accession>A0ABS9R323</accession>
<comment type="similarity">
    <text evidence="2">Belongs to the nitroreductase family.</text>
</comment>
<keyword evidence="8" id="KW-1185">Reference proteome</keyword>
<comment type="cofactor">
    <cofactor evidence="1">
        <name>FMN</name>
        <dbReference type="ChEBI" id="CHEBI:58210"/>
    </cofactor>
</comment>
<keyword evidence="5" id="KW-0560">Oxidoreductase</keyword>
<dbReference type="EMBL" id="JAKVPQ010000002">
    <property type="protein sequence ID" value="MCH4284067.1"/>
    <property type="molecule type" value="Genomic_DNA"/>
</dbReference>
<evidence type="ECO:0000256" key="1">
    <source>
        <dbReference type="ARBA" id="ARBA00001917"/>
    </source>
</evidence>
<dbReference type="PANTHER" id="PTHR43673:SF2">
    <property type="entry name" value="NITROREDUCTASE"/>
    <property type="match status" value="1"/>
</dbReference>
<dbReference type="Gene3D" id="3.40.109.30">
    <property type="entry name" value="putative nitroreductase (tm1586), domain 2"/>
    <property type="match status" value="1"/>
</dbReference>
<organism evidence="7 8">
    <name type="scientific">Amedibacillus hominis</name>
    <dbReference type="NCBI Taxonomy" id="2897776"/>
    <lineage>
        <taxon>Bacteria</taxon>
        <taxon>Bacillati</taxon>
        <taxon>Bacillota</taxon>
        <taxon>Erysipelotrichia</taxon>
        <taxon>Erysipelotrichales</taxon>
        <taxon>Erysipelotrichaceae</taxon>
        <taxon>Amedibacillus</taxon>
    </lineage>
</organism>
<dbReference type="InterPro" id="IPR029478">
    <property type="entry name" value="TM1586_NiRdase"/>
</dbReference>
<name>A0ABS9R323_9FIRM</name>
<sequence length="222" mass="25319">MMNEAAILQKRHAIRKYSKEVIDQDTIRKLRQMIEACNKESGLHIRMYLQEPKAFQSFFTHFGRFSNVENYIALIGKPGEKLEENCGYYGEKIVCQAIALGLDTCWVAGSFQRKHIPIHDDEQLCCVIAIGYGKESGKPHKSKPIEELCVAETKMPSWFLDGMRCVQIAPTAMNKQQFQFTLHQDHCVSVKALSGKYSKIDLGIVKYHFEAGAGQAAWKWKD</sequence>
<dbReference type="Proteomes" id="UP001202402">
    <property type="component" value="Unassembled WGS sequence"/>
</dbReference>
<protein>
    <submittedName>
        <fullName evidence="7">Nitroreductase</fullName>
    </submittedName>
</protein>
<dbReference type="CDD" id="cd02062">
    <property type="entry name" value="Nitro_FMN_reductase"/>
    <property type="match status" value="1"/>
</dbReference>
<evidence type="ECO:0000313" key="8">
    <source>
        <dbReference type="Proteomes" id="UP001202402"/>
    </source>
</evidence>
<proteinExistence type="inferred from homology"/>
<dbReference type="PANTHER" id="PTHR43673">
    <property type="entry name" value="NAD(P)H NITROREDUCTASE YDGI-RELATED"/>
    <property type="match status" value="1"/>
</dbReference>
<dbReference type="InterPro" id="IPR000415">
    <property type="entry name" value="Nitroreductase-like"/>
</dbReference>
<evidence type="ECO:0000256" key="5">
    <source>
        <dbReference type="ARBA" id="ARBA00023002"/>
    </source>
</evidence>
<evidence type="ECO:0000256" key="3">
    <source>
        <dbReference type="ARBA" id="ARBA00022630"/>
    </source>
</evidence>